<evidence type="ECO:0000313" key="2">
    <source>
        <dbReference type="EMBL" id="TMU50708.1"/>
    </source>
</evidence>
<dbReference type="InterPro" id="IPR029058">
    <property type="entry name" value="AB_hydrolase_fold"/>
</dbReference>
<accession>A0ABY2WGM7</accession>
<evidence type="ECO:0000259" key="1">
    <source>
        <dbReference type="Pfam" id="PF05448"/>
    </source>
</evidence>
<protein>
    <submittedName>
        <fullName evidence="2">Xylan esterase</fullName>
    </submittedName>
</protein>
<keyword evidence="3" id="KW-1185">Reference proteome</keyword>
<dbReference type="InterPro" id="IPR050261">
    <property type="entry name" value="FrsA_esterase"/>
</dbReference>
<dbReference type="Gene3D" id="3.40.50.1820">
    <property type="entry name" value="alpha/beta hydrolase"/>
    <property type="match status" value="2"/>
</dbReference>
<name>A0ABY2WGM7_9FLAO</name>
<dbReference type="RefSeq" id="WP_138838976.1">
    <property type="nucleotide sequence ID" value="NZ_VCNI01000004.1"/>
</dbReference>
<dbReference type="InterPro" id="IPR008391">
    <property type="entry name" value="AXE1_dom"/>
</dbReference>
<evidence type="ECO:0000313" key="3">
    <source>
        <dbReference type="Proteomes" id="UP000751614"/>
    </source>
</evidence>
<dbReference type="Pfam" id="PF05448">
    <property type="entry name" value="AXE1"/>
    <property type="match status" value="1"/>
</dbReference>
<gene>
    <name evidence="2" type="ORF">FGG15_18080</name>
</gene>
<proteinExistence type="predicted"/>
<feature type="domain" description="Acetyl xylan esterase" evidence="1">
    <location>
        <begin position="109"/>
        <end position="267"/>
    </location>
</feature>
<dbReference type="EMBL" id="VCNI01000004">
    <property type="protein sequence ID" value="TMU50708.1"/>
    <property type="molecule type" value="Genomic_DNA"/>
</dbReference>
<organism evidence="2 3">
    <name type="scientific">Flagellimonas algicola</name>
    <dbReference type="NCBI Taxonomy" id="2583815"/>
    <lineage>
        <taxon>Bacteria</taxon>
        <taxon>Pseudomonadati</taxon>
        <taxon>Bacteroidota</taxon>
        <taxon>Flavobacteriia</taxon>
        <taxon>Flavobacteriales</taxon>
        <taxon>Flavobacteriaceae</taxon>
        <taxon>Flagellimonas</taxon>
    </lineage>
</organism>
<comment type="caution">
    <text evidence="2">The sequence shown here is derived from an EMBL/GenBank/DDBJ whole genome shotgun (WGS) entry which is preliminary data.</text>
</comment>
<dbReference type="PANTHER" id="PTHR22946">
    <property type="entry name" value="DIENELACTONE HYDROLASE DOMAIN-CONTAINING PROTEIN-RELATED"/>
    <property type="match status" value="1"/>
</dbReference>
<reference evidence="2 3" key="1">
    <citation type="submission" date="2019-05" db="EMBL/GenBank/DDBJ databases">
        <title>Flagellimonas sp. AsT0115, sp. nov., isolated from a marine red algae, Asparagopsis taxiformis.</title>
        <authorList>
            <person name="Kim J."/>
            <person name="Jeong S.E."/>
            <person name="Jeon C.O."/>
        </authorList>
    </citation>
    <scope>NUCLEOTIDE SEQUENCE [LARGE SCALE GENOMIC DNA]</scope>
    <source>
        <strain evidence="2 3">AsT0115</strain>
    </source>
</reference>
<dbReference type="Proteomes" id="UP000751614">
    <property type="component" value="Unassembled WGS sequence"/>
</dbReference>
<dbReference type="PANTHER" id="PTHR22946:SF8">
    <property type="entry name" value="ACETYL XYLAN ESTERASE DOMAIN-CONTAINING PROTEIN"/>
    <property type="match status" value="1"/>
</dbReference>
<dbReference type="SUPFAM" id="SSF53474">
    <property type="entry name" value="alpha/beta-Hydrolases"/>
    <property type="match status" value="1"/>
</dbReference>
<sequence>MKHHIKFCALCLFILSPIQAQEEDIGFFDYWASYSDLENSLYKHFSNLAYSKLEERKRAIGNLKTQEDWLKRQALAKKQLMEIVGPFPDKSPLNAKITGVLKKDGYRIEKIIYESMPDYYVTGALYLPDDAKDNTPAIFYACGHSLEGFRAPMYQHIIINLVKKGFIVFTIDPMGQGERYNYWNHHTGQFKFKIPDHEHSYAGAQCLISGYSTGNYFIWDVLRGIDYMLTRKEVDGSRLGMTGRSGGGNLTAYLGALDDRILATAPECYITSYEFLYRSIGPQCAEQNLYQLVDKGLDHADFIEIRAPKPTMVIATTRDFFSIQGTRETFDEAQKMYTTLNAANNLTLVEDDDRHTSTKKNREAMYAFFQKELNNPGSREDLEVGIPSVEELKVSKTGQLISSNYGRTIFDLNRDKVEEQNSRLQKFRRERKNHISESIANAKALSGFIKPRDYEEAIFSGRHVTSERILEKYLITGSGDYKVPAILLKPKNHAKDEIIVYFDTKGMEHAIDQDTLVPAILQDGYSILLADLPGMGILGPGYLKGDSYIGETSYNQWFGAMLVGKSFVGLRAEDMLRLVHFAKNHVQGTPKVSAIAVGPIGAELLHAAAFDKTLGRVGLVSPFLSYYDIATTQSYDPSLISFTVPGALKAYDLPDLMASIYPRNIKIVNPISADGNLKTVYNIESFLESASGVHKPVKNSLGPNSNIQISIDHQPKDGIIKWLGTQD</sequence>